<dbReference type="InterPro" id="IPR041719">
    <property type="entry name" value="Ferritin_prok"/>
</dbReference>
<evidence type="ECO:0000256" key="2">
    <source>
        <dbReference type="ARBA" id="ARBA00022723"/>
    </source>
</evidence>
<dbReference type="InterPro" id="IPR008331">
    <property type="entry name" value="Ferritin_DPS_dom"/>
</dbReference>
<proteinExistence type="predicted"/>
<gene>
    <name evidence="7" type="ORF">GCM10023147_10120</name>
</gene>
<dbReference type="EMBL" id="BAABFR010000010">
    <property type="protein sequence ID" value="GAA4386628.1"/>
    <property type="molecule type" value="Genomic_DNA"/>
</dbReference>
<evidence type="ECO:0000256" key="5">
    <source>
        <dbReference type="RuleBase" id="RU361145"/>
    </source>
</evidence>
<evidence type="ECO:0000256" key="1">
    <source>
        <dbReference type="ARBA" id="ARBA00022434"/>
    </source>
</evidence>
<evidence type="ECO:0000313" key="8">
    <source>
        <dbReference type="Proteomes" id="UP001500635"/>
    </source>
</evidence>
<keyword evidence="2 5" id="KW-0479">Metal-binding</keyword>
<dbReference type="InterPro" id="IPR009078">
    <property type="entry name" value="Ferritin-like_SF"/>
</dbReference>
<keyword evidence="4 5" id="KW-0408">Iron</keyword>
<evidence type="ECO:0000256" key="3">
    <source>
        <dbReference type="ARBA" id="ARBA00023002"/>
    </source>
</evidence>
<accession>A0ABP8J7X6</accession>
<keyword evidence="1 5" id="KW-0409">Iron storage</keyword>
<name>A0ABP8J7X6_9ACTN</name>
<dbReference type="CDD" id="cd01055">
    <property type="entry name" value="Nonheme_Ferritin"/>
    <property type="match status" value="1"/>
</dbReference>
<keyword evidence="3" id="KW-0560">Oxidoreductase</keyword>
<evidence type="ECO:0000313" key="7">
    <source>
        <dbReference type="EMBL" id="GAA4386628.1"/>
    </source>
</evidence>
<dbReference type="Pfam" id="PF00210">
    <property type="entry name" value="Ferritin"/>
    <property type="match status" value="1"/>
</dbReference>
<evidence type="ECO:0000259" key="6">
    <source>
        <dbReference type="PROSITE" id="PS50905"/>
    </source>
</evidence>
<dbReference type="PANTHER" id="PTHR11431:SF127">
    <property type="entry name" value="BACTERIAL NON-HEME FERRITIN"/>
    <property type="match status" value="1"/>
</dbReference>
<dbReference type="RefSeq" id="WP_344991784.1">
    <property type="nucleotide sequence ID" value="NZ_BAABFR010000010.1"/>
</dbReference>
<dbReference type="Proteomes" id="UP001500635">
    <property type="component" value="Unassembled WGS sequence"/>
</dbReference>
<dbReference type="PANTHER" id="PTHR11431">
    <property type="entry name" value="FERRITIN"/>
    <property type="match status" value="1"/>
</dbReference>
<comment type="caution">
    <text evidence="7">The sequence shown here is derived from an EMBL/GenBank/DDBJ whole genome shotgun (WGS) entry which is preliminary data.</text>
</comment>
<dbReference type="InterPro" id="IPR001519">
    <property type="entry name" value="Ferritin"/>
</dbReference>
<protein>
    <recommendedName>
        <fullName evidence="5">Ferritin</fullName>
    </recommendedName>
</protein>
<sequence>MKMPEALETKFNDQITLEFEASLVYRQLSIEMELRDLPGIANWLRTQAEEEITHANKWIDHLTDRDNHPKIGAVPAPKVEVDSVLDAFEIALKHEERVSEAIRELYRAAIDDIDSKQLIQWFSNEQVEEESTVSEIVGRLKLIDNDGPGLLRMDTELGSRATGN</sequence>
<keyword evidence="8" id="KW-1185">Reference proteome</keyword>
<evidence type="ECO:0000256" key="4">
    <source>
        <dbReference type="ARBA" id="ARBA00023004"/>
    </source>
</evidence>
<organism evidence="7 8">
    <name type="scientific">Tsukamurella soli</name>
    <dbReference type="NCBI Taxonomy" id="644556"/>
    <lineage>
        <taxon>Bacteria</taxon>
        <taxon>Bacillati</taxon>
        <taxon>Actinomycetota</taxon>
        <taxon>Actinomycetes</taxon>
        <taxon>Mycobacteriales</taxon>
        <taxon>Tsukamurellaceae</taxon>
        <taxon>Tsukamurella</taxon>
    </lineage>
</organism>
<dbReference type="SUPFAM" id="SSF47240">
    <property type="entry name" value="Ferritin-like"/>
    <property type="match status" value="1"/>
</dbReference>
<reference evidence="8" key="1">
    <citation type="journal article" date="2019" name="Int. J. Syst. Evol. Microbiol.">
        <title>The Global Catalogue of Microorganisms (GCM) 10K type strain sequencing project: providing services to taxonomists for standard genome sequencing and annotation.</title>
        <authorList>
            <consortium name="The Broad Institute Genomics Platform"/>
            <consortium name="The Broad Institute Genome Sequencing Center for Infectious Disease"/>
            <person name="Wu L."/>
            <person name="Ma J."/>
        </authorList>
    </citation>
    <scope>NUCLEOTIDE SEQUENCE [LARGE SCALE GENOMIC DNA]</scope>
    <source>
        <strain evidence="8">JCM 17688</strain>
    </source>
</reference>
<dbReference type="Gene3D" id="1.20.1260.10">
    <property type="match status" value="1"/>
</dbReference>
<dbReference type="InterPro" id="IPR012347">
    <property type="entry name" value="Ferritin-like"/>
</dbReference>
<feature type="domain" description="Ferritin-like diiron" evidence="6">
    <location>
        <begin position="1"/>
        <end position="144"/>
    </location>
</feature>
<dbReference type="PROSITE" id="PS50905">
    <property type="entry name" value="FERRITIN_LIKE"/>
    <property type="match status" value="1"/>
</dbReference>
<dbReference type="InterPro" id="IPR009040">
    <property type="entry name" value="Ferritin-like_diiron"/>
</dbReference>